<dbReference type="InterPro" id="IPR024775">
    <property type="entry name" value="DinB-like"/>
</dbReference>
<dbReference type="Proteomes" id="UP000078396">
    <property type="component" value="Unassembled WGS sequence"/>
</dbReference>
<name>A0A178LHL3_MYCIR</name>
<reference evidence="2 3" key="1">
    <citation type="submission" date="2016-04" db="EMBL/GenBank/DDBJ databases">
        <title>Draft Genome Sequences of Staphylococcus capitis Strain H36, S. capitis Strain H65, S. cohnii Strain H62, S. hominis Strain H69, Mycobacterium iranicum Strain H39, Plantibacter sp. Strain H53, Pseudomonas oryzihabitans Strain H72, and Microbacterium sp. Strain H83, isolated from residential settings.</title>
        <authorList>
            <person name="Lymperopoulou D."/>
            <person name="Adams R.I."/>
            <person name="Lindow S."/>
            <person name="Coil D.A."/>
            <person name="Jospin G."/>
            <person name="Eisen J.A."/>
        </authorList>
    </citation>
    <scope>NUCLEOTIDE SEQUENCE [LARGE SCALE GENOMIC DNA]</scope>
    <source>
        <strain evidence="2 3">H39</strain>
    </source>
</reference>
<evidence type="ECO:0000313" key="3">
    <source>
        <dbReference type="Proteomes" id="UP000078396"/>
    </source>
</evidence>
<accession>A0A178LHL3</accession>
<dbReference type="OrthoDB" id="5022306at2"/>
<dbReference type="Pfam" id="PF12867">
    <property type="entry name" value="DinB_2"/>
    <property type="match status" value="1"/>
</dbReference>
<dbReference type="InterPro" id="IPR034660">
    <property type="entry name" value="DinB/YfiT-like"/>
</dbReference>
<organism evidence="2 3">
    <name type="scientific">Mycolicibacterium iranicum</name>
    <name type="common">Mycobacterium iranicum</name>
    <dbReference type="NCBI Taxonomy" id="912594"/>
    <lineage>
        <taxon>Bacteria</taxon>
        <taxon>Bacillati</taxon>
        <taxon>Actinomycetota</taxon>
        <taxon>Actinomycetes</taxon>
        <taxon>Mycobacteriales</taxon>
        <taxon>Mycobacteriaceae</taxon>
        <taxon>Mycolicibacterium</taxon>
    </lineage>
</organism>
<proteinExistence type="predicted"/>
<dbReference type="EMBL" id="LWCS01000065">
    <property type="protein sequence ID" value="OAN30202.1"/>
    <property type="molecule type" value="Genomic_DNA"/>
</dbReference>
<feature type="domain" description="DinB-like" evidence="1">
    <location>
        <begin position="12"/>
        <end position="161"/>
    </location>
</feature>
<dbReference type="AlphaFoldDB" id="A0A178LHL3"/>
<evidence type="ECO:0000313" key="2">
    <source>
        <dbReference type="EMBL" id="OAN30202.1"/>
    </source>
</evidence>
<comment type="caution">
    <text evidence="2">The sequence shown here is derived from an EMBL/GenBank/DDBJ whole genome shotgun (WGS) entry which is preliminary data.</text>
</comment>
<dbReference type="Gene3D" id="1.20.120.450">
    <property type="entry name" value="dinb family like domain"/>
    <property type="match status" value="1"/>
</dbReference>
<sequence>MGNQLAPQLAEQLDWHWANQLRPRFEGLTDDEYLWEPVPGCWTVHRDGRIDFSFPAPQPEPVTTIAWRLAHVIVGVLAMRTHSHFGGPPADYESWPYATDAHDALAQLDEAYTGWMTGIRSLDDHELAKPCGPAEGPYADEPMSTLVLHINREMIHHGAEIALLRDLYHHTTNPAKGI</sequence>
<evidence type="ECO:0000259" key="1">
    <source>
        <dbReference type="Pfam" id="PF12867"/>
    </source>
</evidence>
<protein>
    <submittedName>
        <fullName evidence="2">Serine/arginine repetitive matrix protein 1</fullName>
    </submittedName>
</protein>
<dbReference type="SUPFAM" id="SSF109854">
    <property type="entry name" value="DinB/YfiT-like putative metalloenzymes"/>
    <property type="match status" value="1"/>
</dbReference>
<gene>
    <name evidence="2" type="ORF">A4X20_09280</name>
</gene>
<dbReference type="STRING" id="912594.AWC12_07160"/>